<proteinExistence type="predicted"/>
<evidence type="ECO:0000256" key="1">
    <source>
        <dbReference type="SAM" id="MobiDB-lite"/>
    </source>
</evidence>
<dbReference type="Pfam" id="PF11901">
    <property type="entry name" value="DM9"/>
    <property type="match status" value="1"/>
</dbReference>
<dbReference type="AlphaFoldDB" id="A0A8S4G6E6"/>
<feature type="region of interest" description="Disordered" evidence="1">
    <location>
        <begin position="1"/>
        <end position="24"/>
    </location>
</feature>
<dbReference type="PANTHER" id="PTHR31649:SF1">
    <property type="entry name" value="FARNESOIC ACID O-METHYL TRANSFERASE DOMAIN-CONTAINING PROTEIN"/>
    <property type="match status" value="1"/>
</dbReference>
<name>A0A8S4G6E6_PLUXY</name>
<dbReference type="InterPro" id="IPR006616">
    <property type="entry name" value="DM9_repeat"/>
</dbReference>
<dbReference type="Proteomes" id="UP000653454">
    <property type="component" value="Unassembled WGS sequence"/>
</dbReference>
<sequence length="254" mass="27345">MSFPPHGPSYHLSGDDKSNPPPYGYPAYPGYPAYGYPPVPGHHHTPGHYPPPMYVPMMMPVPIHYPQPESSGNPTYVTNYIYHGETHAGPDATPAVADQVQEAECSGELDWVPTTSTLAGSLTGRAVVGGHEGWDGSPLWVMRARHCGQLIPGKLNVRHNSATITHNGREVPVQNIEVLCSKGLRWVPATNGNVPPFAIPGGHTSTGEQLFIGRARYQLSLTPGKVQASRNGCLIPFGGSEVMTTMYDVLCRAS</sequence>
<comment type="caution">
    <text evidence="2">The sequence shown here is derived from an EMBL/GenBank/DDBJ whole genome shotgun (WGS) entry which is preliminary data.</text>
</comment>
<evidence type="ECO:0000313" key="2">
    <source>
        <dbReference type="EMBL" id="CAG9134492.1"/>
    </source>
</evidence>
<protein>
    <submittedName>
        <fullName evidence="2">(diamondback moth) hypothetical protein</fullName>
    </submittedName>
</protein>
<gene>
    <name evidence="2" type="ORF">PLXY2_LOCUS12759</name>
</gene>
<dbReference type="PANTHER" id="PTHR31649">
    <property type="entry name" value="AGAP009604-PA"/>
    <property type="match status" value="1"/>
</dbReference>
<dbReference type="EMBL" id="CAJHNJ030000079">
    <property type="protein sequence ID" value="CAG9134492.1"/>
    <property type="molecule type" value="Genomic_DNA"/>
</dbReference>
<organism evidence="2 3">
    <name type="scientific">Plutella xylostella</name>
    <name type="common">Diamondback moth</name>
    <name type="synonym">Plutella maculipennis</name>
    <dbReference type="NCBI Taxonomy" id="51655"/>
    <lineage>
        <taxon>Eukaryota</taxon>
        <taxon>Metazoa</taxon>
        <taxon>Ecdysozoa</taxon>
        <taxon>Arthropoda</taxon>
        <taxon>Hexapoda</taxon>
        <taxon>Insecta</taxon>
        <taxon>Pterygota</taxon>
        <taxon>Neoptera</taxon>
        <taxon>Endopterygota</taxon>
        <taxon>Lepidoptera</taxon>
        <taxon>Glossata</taxon>
        <taxon>Ditrysia</taxon>
        <taxon>Yponomeutoidea</taxon>
        <taxon>Plutellidae</taxon>
        <taxon>Plutella</taxon>
    </lineage>
</organism>
<keyword evidence="3" id="KW-1185">Reference proteome</keyword>
<evidence type="ECO:0000313" key="3">
    <source>
        <dbReference type="Proteomes" id="UP000653454"/>
    </source>
</evidence>
<accession>A0A8S4G6E6</accession>
<reference evidence="2" key="1">
    <citation type="submission" date="2020-11" db="EMBL/GenBank/DDBJ databases">
        <authorList>
            <person name="Whiteford S."/>
        </authorList>
    </citation>
    <scope>NUCLEOTIDE SEQUENCE</scope>
</reference>
<dbReference type="SMART" id="SM00696">
    <property type="entry name" value="DM9"/>
    <property type="match status" value="2"/>
</dbReference>